<name>A0ABR7CL27_9BACT</name>
<proteinExistence type="inferred from homology"/>
<keyword evidence="10" id="KW-1185">Reference proteome</keyword>
<feature type="signal peptide" evidence="6">
    <location>
        <begin position="1"/>
        <end position="23"/>
    </location>
</feature>
<comment type="catalytic activity">
    <reaction evidence="1">
        <text>Hydrolysis of terminal non-reducing beta-D-galactose residues in beta-D-galactosides.</text>
        <dbReference type="EC" id="3.2.1.23"/>
    </reaction>
</comment>
<dbReference type="PANTHER" id="PTHR46323:SF2">
    <property type="entry name" value="BETA-GALACTOSIDASE"/>
    <property type="match status" value="1"/>
</dbReference>
<keyword evidence="4" id="KW-0378">Hydrolase</keyword>
<feature type="domain" description="Glycoside hydrolase family 2 catalytic" evidence="7">
    <location>
        <begin position="282"/>
        <end position="431"/>
    </location>
</feature>
<dbReference type="EMBL" id="JACOOK010000002">
    <property type="protein sequence ID" value="MBC5616357.1"/>
    <property type="molecule type" value="Genomic_DNA"/>
</dbReference>
<organism evidence="9 10">
    <name type="scientific">Alistipes hominis</name>
    <dbReference type="NCBI Taxonomy" id="2763015"/>
    <lineage>
        <taxon>Bacteria</taxon>
        <taxon>Pseudomonadati</taxon>
        <taxon>Bacteroidota</taxon>
        <taxon>Bacteroidia</taxon>
        <taxon>Bacteroidales</taxon>
        <taxon>Rikenellaceae</taxon>
        <taxon>Alistipes</taxon>
    </lineage>
</organism>
<dbReference type="InterPro" id="IPR008979">
    <property type="entry name" value="Galactose-bd-like_sf"/>
</dbReference>
<dbReference type="Proteomes" id="UP000636891">
    <property type="component" value="Unassembled WGS sequence"/>
</dbReference>
<evidence type="ECO:0000256" key="5">
    <source>
        <dbReference type="ARBA" id="ARBA00023295"/>
    </source>
</evidence>
<dbReference type="EC" id="3.2.1.23" evidence="3"/>
<evidence type="ECO:0000259" key="7">
    <source>
        <dbReference type="Pfam" id="PF02836"/>
    </source>
</evidence>
<feature type="domain" description="Glycosyl hydrolases family 2 sugar binding" evidence="8">
    <location>
        <begin position="27"/>
        <end position="156"/>
    </location>
</feature>
<dbReference type="RefSeq" id="WP_118655559.1">
    <property type="nucleotide sequence ID" value="NZ_JACOOK010000002.1"/>
</dbReference>
<dbReference type="SUPFAM" id="SSF51445">
    <property type="entry name" value="(Trans)glycosidases"/>
    <property type="match status" value="1"/>
</dbReference>
<dbReference type="PANTHER" id="PTHR46323">
    <property type="entry name" value="BETA-GALACTOSIDASE"/>
    <property type="match status" value="1"/>
</dbReference>
<evidence type="ECO:0000256" key="2">
    <source>
        <dbReference type="ARBA" id="ARBA00007401"/>
    </source>
</evidence>
<dbReference type="InterPro" id="IPR006104">
    <property type="entry name" value="Glyco_hydro_2_N"/>
</dbReference>
<evidence type="ECO:0000256" key="1">
    <source>
        <dbReference type="ARBA" id="ARBA00001412"/>
    </source>
</evidence>
<gene>
    <name evidence="9" type="ORF">H8S08_04885</name>
</gene>
<dbReference type="InterPro" id="IPR006103">
    <property type="entry name" value="Glyco_hydro_2_cat"/>
</dbReference>
<evidence type="ECO:0000256" key="4">
    <source>
        <dbReference type="ARBA" id="ARBA00022801"/>
    </source>
</evidence>
<evidence type="ECO:0000259" key="8">
    <source>
        <dbReference type="Pfam" id="PF02837"/>
    </source>
</evidence>
<evidence type="ECO:0000256" key="3">
    <source>
        <dbReference type="ARBA" id="ARBA00012756"/>
    </source>
</evidence>
<keyword evidence="5" id="KW-0326">Glycosidase</keyword>
<dbReference type="SUPFAM" id="SSF49785">
    <property type="entry name" value="Galactose-binding domain-like"/>
    <property type="match status" value="1"/>
</dbReference>
<dbReference type="Pfam" id="PF02837">
    <property type="entry name" value="Glyco_hydro_2_N"/>
    <property type="match status" value="1"/>
</dbReference>
<comment type="similarity">
    <text evidence="2">Belongs to the glycosyl hydrolase 2 family.</text>
</comment>
<keyword evidence="6" id="KW-0732">Signal</keyword>
<evidence type="ECO:0000313" key="10">
    <source>
        <dbReference type="Proteomes" id="UP000636891"/>
    </source>
</evidence>
<dbReference type="Pfam" id="PF02836">
    <property type="entry name" value="Glyco_hydro_2_C"/>
    <property type="match status" value="1"/>
</dbReference>
<reference evidence="9 10" key="1">
    <citation type="submission" date="2020-08" db="EMBL/GenBank/DDBJ databases">
        <title>Genome public.</title>
        <authorList>
            <person name="Liu C."/>
            <person name="Sun Q."/>
        </authorList>
    </citation>
    <scope>NUCLEOTIDE SEQUENCE [LARGE SCALE GENOMIC DNA]</scope>
    <source>
        <strain evidence="9 10">New-7</strain>
    </source>
</reference>
<sequence length="937" mass="104464">MNNPIRILLTAALCLLTVHTSFAQQAIQSLAGTWRFALDPENRGTDGCWFNTRLAESVTLPGSCEQNGFGVRAVEPTVGKLTRVVRYEGKAWYQRDFDVPQKWAGKRIELLLERCHWESNVWIDGKSVGTQNSLSAPHLYDLGALSPGRHTLTVCIDNTYKIPIGTWAHAITEDTQGNWNGIVGRIELRATDPVWIRDVQVFEDHLQVKLGNNTGKPVSATVQGSSCSIPAGGISVKLPFAPNAKAWDEFSPALHELDVVLKAGKYGDRKTVTYGLRKLGTKNKQFTVNGRPTLMRGPVDECVYPLTGYPPMDKAAWMRVLSICKSYGFNYMRFHSWCPPEAAFAAADELGFFFQVEIPLWTMDAPHFGQHPERDRFIVDELDRILEAYGNHPSFALMAMGNESAGTLGELVQKGRSADPRRLYRCENGDTEQDGDFFETGQRGIAGPRTDWDRWSAGGWIAGGENDGVNRTTGAPVPTLSHEVGQWAMYPDFDEIDKYTGTLRAYNYEGYRRSLAERGMLDQNKDFARASGLFSVLLYKDEIEASLRTYPHGGFQILEARDYPGQGTAIVGWLDAFWDSKGLIEPKEFRRFCSPTVALLQMPKRVYTCDETFRAVAEISNYGPKNLPVKPEWTLADESGRTIAGGSLPATVAETGKVSGLGEISAPLRTVAEAARLTLTLKAGGTSNSWNIWVYPARQPETPAGVRIAYEYDRTTRDALARGERVLLFSDPTKGLYKIDRVMLGPDEIRLFEVKPGQNALEGTFMPAFWNMRLFNQVGTLGILCDPAHPAFDGFPTEAHSDWQWADLLGRFSAAESFRTAGAPPSYCDEREKTWGDVRNRSKAIVLNGTPDDYRPIVQVIDNYERNYKLGSIFETRVGPGKLLVCAMDLDTDAANRPAARQLKSSLLNYAAGDRFDPQFELPEELLERVLTFEDEK</sequence>
<accession>A0ABR7CL27</accession>
<evidence type="ECO:0000313" key="9">
    <source>
        <dbReference type="EMBL" id="MBC5616357.1"/>
    </source>
</evidence>
<feature type="chain" id="PRO_5045360826" description="beta-galactosidase" evidence="6">
    <location>
        <begin position="24"/>
        <end position="937"/>
    </location>
</feature>
<comment type="caution">
    <text evidence="9">The sequence shown here is derived from an EMBL/GenBank/DDBJ whole genome shotgun (WGS) entry which is preliminary data.</text>
</comment>
<dbReference type="InterPro" id="IPR017853">
    <property type="entry name" value="GH"/>
</dbReference>
<dbReference type="Gene3D" id="3.20.20.80">
    <property type="entry name" value="Glycosidases"/>
    <property type="match status" value="1"/>
</dbReference>
<protein>
    <recommendedName>
        <fullName evidence="3">beta-galactosidase</fullName>
        <ecNumber evidence="3">3.2.1.23</ecNumber>
    </recommendedName>
</protein>
<dbReference type="InterPro" id="IPR050347">
    <property type="entry name" value="Bact_Beta-galactosidase"/>
</dbReference>
<evidence type="ECO:0000256" key="6">
    <source>
        <dbReference type="SAM" id="SignalP"/>
    </source>
</evidence>
<dbReference type="Gene3D" id="2.60.120.260">
    <property type="entry name" value="Galactose-binding domain-like"/>
    <property type="match status" value="1"/>
</dbReference>